<keyword evidence="3" id="KW-1185">Reference proteome</keyword>
<sequence length="125" mass="14842">MSEWRRAQLAFIFTLFVVANLPFPLSIYAFTLPLPYIGAASRLPPGFVAVYSTMVHLGLKVSGREESQGEEQEHHHHRDEEQEWWRRRQRRQHQWEPEEDHRSCHHQYHQDALVHLGRPSDRPAV</sequence>
<feature type="compositionally biased region" description="Basic and acidic residues" evidence="1">
    <location>
        <begin position="93"/>
        <end position="102"/>
    </location>
</feature>
<organism evidence="2 3">
    <name type="scientific">Zizania palustris</name>
    <name type="common">Northern wild rice</name>
    <dbReference type="NCBI Taxonomy" id="103762"/>
    <lineage>
        <taxon>Eukaryota</taxon>
        <taxon>Viridiplantae</taxon>
        <taxon>Streptophyta</taxon>
        <taxon>Embryophyta</taxon>
        <taxon>Tracheophyta</taxon>
        <taxon>Spermatophyta</taxon>
        <taxon>Magnoliopsida</taxon>
        <taxon>Liliopsida</taxon>
        <taxon>Poales</taxon>
        <taxon>Poaceae</taxon>
        <taxon>BOP clade</taxon>
        <taxon>Oryzoideae</taxon>
        <taxon>Oryzeae</taxon>
        <taxon>Zizaniinae</taxon>
        <taxon>Zizania</taxon>
    </lineage>
</organism>
<dbReference type="EMBL" id="JAAALK010000282">
    <property type="protein sequence ID" value="KAG8079109.1"/>
    <property type="molecule type" value="Genomic_DNA"/>
</dbReference>
<dbReference type="OrthoDB" id="416555at2759"/>
<protein>
    <submittedName>
        <fullName evidence="2">Uncharacterized protein</fullName>
    </submittedName>
</protein>
<evidence type="ECO:0000313" key="3">
    <source>
        <dbReference type="Proteomes" id="UP000729402"/>
    </source>
</evidence>
<proteinExistence type="predicted"/>
<feature type="region of interest" description="Disordered" evidence="1">
    <location>
        <begin position="62"/>
        <end position="125"/>
    </location>
</feature>
<reference evidence="2" key="1">
    <citation type="journal article" date="2021" name="bioRxiv">
        <title>Whole Genome Assembly and Annotation of Northern Wild Rice, Zizania palustris L., Supports a Whole Genome Duplication in the Zizania Genus.</title>
        <authorList>
            <person name="Haas M."/>
            <person name="Kono T."/>
            <person name="Macchietto M."/>
            <person name="Millas R."/>
            <person name="McGilp L."/>
            <person name="Shao M."/>
            <person name="Duquette J."/>
            <person name="Hirsch C.N."/>
            <person name="Kimball J."/>
        </authorList>
    </citation>
    <scope>NUCLEOTIDE SEQUENCE</scope>
    <source>
        <tissue evidence="2">Fresh leaf tissue</tissue>
    </source>
</reference>
<accession>A0A8J5T3W5</accession>
<reference evidence="2" key="2">
    <citation type="submission" date="2021-02" db="EMBL/GenBank/DDBJ databases">
        <authorList>
            <person name="Kimball J.A."/>
            <person name="Haas M.W."/>
            <person name="Macchietto M."/>
            <person name="Kono T."/>
            <person name="Duquette J."/>
            <person name="Shao M."/>
        </authorList>
    </citation>
    <scope>NUCLEOTIDE SEQUENCE</scope>
    <source>
        <tissue evidence="2">Fresh leaf tissue</tissue>
    </source>
</reference>
<gene>
    <name evidence="2" type="ORF">GUJ93_ZPchr0007g3443</name>
</gene>
<feature type="compositionally biased region" description="Basic and acidic residues" evidence="1">
    <location>
        <begin position="62"/>
        <end position="86"/>
    </location>
</feature>
<dbReference type="Proteomes" id="UP000729402">
    <property type="component" value="Unassembled WGS sequence"/>
</dbReference>
<comment type="caution">
    <text evidence="2">The sequence shown here is derived from an EMBL/GenBank/DDBJ whole genome shotgun (WGS) entry which is preliminary data.</text>
</comment>
<dbReference type="AlphaFoldDB" id="A0A8J5T3W5"/>
<evidence type="ECO:0000313" key="2">
    <source>
        <dbReference type="EMBL" id="KAG8079109.1"/>
    </source>
</evidence>
<evidence type="ECO:0000256" key="1">
    <source>
        <dbReference type="SAM" id="MobiDB-lite"/>
    </source>
</evidence>
<name>A0A8J5T3W5_ZIZPA</name>